<evidence type="ECO:0000313" key="2">
    <source>
        <dbReference type="Proteomes" id="UP000190848"/>
    </source>
</evidence>
<organism evidence="1 2">
    <name type="scientific">Elizabethkingia anophelis</name>
    <dbReference type="NCBI Taxonomy" id="1117645"/>
    <lineage>
        <taxon>Bacteria</taxon>
        <taxon>Pseudomonadati</taxon>
        <taxon>Bacteroidota</taxon>
        <taxon>Flavobacteriia</taxon>
        <taxon>Flavobacteriales</taxon>
        <taxon>Weeksellaceae</taxon>
        <taxon>Elizabethkingia</taxon>
    </lineage>
</organism>
<name>A0AAU8UVQ7_9FLAO</name>
<sequence>MVTGYSSDKWTFTTIYEPVYQTHPVSGNRDFGFTKNANGSYTFYTRGVDRLAKMEGTALHNVSMFFTGSSYPLSKADALWTSLQNKINDFVNNHQGSSIVAKQEIQRPDWQKVKDVINGKLPLSALSKDCKN</sequence>
<dbReference type="Proteomes" id="UP000190848">
    <property type="component" value="Chromosome"/>
</dbReference>
<dbReference type="RefSeq" id="WP_078396048.1">
    <property type="nucleotide sequence ID" value="NZ_CP016374.1"/>
</dbReference>
<accession>A0AAU8UVQ7</accession>
<dbReference type="EMBL" id="CP016374">
    <property type="protein sequence ID" value="AQX01709.1"/>
    <property type="molecule type" value="Genomic_DNA"/>
</dbReference>
<reference evidence="1 2" key="1">
    <citation type="submission" date="2016-07" db="EMBL/GenBank/DDBJ databases">
        <title>Revisiting the taxonomy of the Elizabethkingia Genus using Whole-Genome Sequencing, Optical Mapping, and MALDI-TOF, along with proposal of three novel Elizabethkingia species: Elizabethkingia bruuniana sp. nov., Elizabethkingia ursingii sp. nov., and Elizabethkingia occulta sp. nov.</title>
        <authorList>
            <person name="Nicholson A.C."/>
        </authorList>
    </citation>
    <scope>NUCLEOTIDE SEQUENCE [LARGE SCALE GENOMIC DNA]</scope>
    <source>
        <strain evidence="1 2">F3201</strain>
    </source>
</reference>
<protein>
    <submittedName>
        <fullName evidence="1">Uncharacterized protein</fullName>
    </submittedName>
</protein>
<proteinExistence type="predicted"/>
<dbReference type="AlphaFoldDB" id="A0AAU8UVQ7"/>
<evidence type="ECO:0000313" key="1">
    <source>
        <dbReference type="EMBL" id="AQX01709.1"/>
    </source>
</evidence>
<gene>
    <name evidence="1" type="ORF">BBD32_09675</name>
</gene>